<evidence type="ECO:0000313" key="2">
    <source>
        <dbReference type="EMBL" id="CAK6432616.1"/>
    </source>
</evidence>
<gene>
    <name evidence="2" type="ORF">MPIPNATIZW_LOCUS922</name>
</gene>
<proteinExistence type="predicted"/>
<reference evidence="2" key="1">
    <citation type="submission" date="2023-12" db="EMBL/GenBank/DDBJ databases">
        <authorList>
            <person name="Brown T."/>
        </authorList>
    </citation>
    <scope>NUCLEOTIDE SEQUENCE</scope>
</reference>
<protein>
    <submittedName>
        <fullName evidence="2">Uncharacterized protein</fullName>
    </submittedName>
</protein>
<feature type="region of interest" description="Disordered" evidence="1">
    <location>
        <begin position="51"/>
        <end position="78"/>
    </location>
</feature>
<evidence type="ECO:0000313" key="3">
    <source>
        <dbReference type="Proteomes" id="UP001314169"/>
    </source>
</evidence>
<evidence type="ECO:0000256" key="1">
    <source>
        <dbReference type="SAM" id="MobiDB-lite"/>
    </source>
</evidence>
<keyword evidence="3" id="KW-1185">Reference proteome</keyword>
<name>A0ABN9Z2V5_PIPNA</name>
<dbReference type="EMBL" id="OY882858">
    <property type="protein sequence ID" value="CAK6432616.1"/>
    <property type="molecule type" value="Genomic_DNA"/>
</dbReference>
<organism evidence="2 3">
    <name type="scientific">Pipistrellus nathusii</name>
    <name type="common">Nathusius' pipistrelle</name>
    <dbReference type="NCBI Taxonomy" id="59473"/>
    <lineage>
        <taxon>Eukaryota</taxon>
        <taxon>Metazoa</taxon>
        <taxon>Chordata</taxon>
        <taxon>Craniata</taxon>
        <taxon>Vertebrata</taxon>
        <taxon>Euteleostomi</taxon>
        <taxon>Mammalia</taxon>
        <taxon>Eutheria</taxon>
        <taxon>Laurasiatheria</taxon>
        <taxon>Chiroptera</taxon>
        <taxon>Yangochiroptera</taxon>
        <taxon>Vespertilionidae</taxon>
        <taxon>Pipistrellus</taxon>
    </lineage>
</organism>
<accession>A0ABN9Z2V5</accession>
<sequence length="100" mass="11047">MFSNWSAASQKKVFLKGTARLISALSALLQHDDGVANRGRNVHLPAVASAEYTPRASRARPSKTGRSMECSPLEEGGDCSTHEYVQWIPKLEIHIIQLQE</sequence>
<dbReference type="Proteomes" id="UP001314169">
    <property type="component" value="Chromosome 1"/>
</dbReference>